<gene>
    <name evidence="1" type="ORF">VO63_18105</name>
</gene>
<protein>
    <recommendedName>
        <fullName evidence="3">DUF1203 domain-containing protein</fullName>
    </recommendedName>
</protein>
<evidence type="ECO:0000313" key="1">
    <source>
        <dbReference type="EMBL" id="KKZ72477.1"/>
    </source>
</evidence>
<dbReference type="Pfam" id="PF06718">
    <property type="entry name" value="DUF1203"/>
    <property type="match status" value="1"/>
</dbReference>
<dbReference type="AlphaFoldDB" id="A0A2P2GLU6"/>
<accession>A0A2P2GLU6</accession>
<evidence type="ECO:0000313" key="2">
    <source>
        <dbReference type="Proteomes" id="UP000265325"/>
    </source>
</evidence>
<organism evidence="1 2">
    <name type="scientific">Streptomyces showdoensis</name>
    <dbReference type="NCBI Taxonomy" id="68268"/>
    <lineage>
        <taxon>Bacteria</taxon>
        <taxon>Bacillati</taxon>
        <taxon>Actinomycetota</taxon>
        <taxon>Actinomycetes</taxon>
        <taxon>Kitasatosporales</taxon>
        <taxon>Streptomycetaceae</taxon>
        <taxon>Streptomyces</taxon>
    </lineage>
</organism>
<dbReference type="InterPro" id="IPR009593">
    <property type="entry name" value="DUF1203"/>
</dbReference>
<proteinExistence type="predicted"/>
<dbReference type="OrthoDB" id="118609at2"/>
<comment type="caution">
    <text evidence="1">The sequence shown here is derived from an EMBL/GenBank/DDBJ whole genome shotgun (WGS) entry which is preliminary data.</text>
</comment>
<dbReference type="EMBL" id="LAQS01000026">
    <property type="protein sequence ID" value="KKZ72477.1"/>
    <property type="molecule type" value="Genomic_DNA"/>
</dbReference>
<dbReference type="RefSeq" id="WP_046908869.1">
    <property type="nucleotide sequence ID" value="NZ_BAAAXG010000026.1"/>
</dbReference>
<sequence length="169" mass="18181">MATTYTALPIPPAALAELRRTDDAGRPCVPYAATADAAGSPLRCCLRGVQEGESIALVAYAPLRRWAAETGAAPGAYDEQGPVFIHAEECGGPDGDPKTYPFDRPGALRTLRRYDARGRIVGGRLMEIPEVPAEGFDRGFEEAFADPAVALVHVRAVEYGCFQFEVRRA</sequence>
<dbReference type="Proteomes" id="UP000265325">
    <property type="component" value="Unassembled WGS sequence"/>
</dbReference>
<name>A0A2P2GLU6_STREW</name>
<evidence type="ECO:0008006" key="3">
    <source>
        <dbReference type="Google" id="ProtNLM"/>
    </source>
</evidence>
<reference evidence="1 2" key="1">
    <citation type="submission" date="2015-05" db="EMBL/GenBank/DDBJ databases">
        <title>Draft Genome assembly of Streptomyces showdoensis.</title>
        <authorList>
            <person name="Thapa K.K."/>
            <person name="Metsa-Ketela M."/>
        </authorList>
    </citation>
    <scope>NUCLEOTIDE SEQUENCE [LARGE SCALE GENOMIC DNA]</scope>
    <source>
        <strain evidence="1 2">ATCC 15227</strain>
    </source>
</reference>
<keyword evidence="2" id="KW-1185">Reference proteome</keyword>
<dbReference type="PIRSF" id="PIRSF034110">
    <property type="entry name" value="DUF1203"/>
    <property type="match status" value="1"/>
</dbReference>